<protein>
    <submittedName>
        <fullName evidence="1">Uncharacterized protein</fullName>
    </submittedName>
</protein>
<dbReference type="EMBL" id="LAZR01008086">
    <property type="protein sequence ID" value="KKM81053.1"/>
    <property type="molecule type" value="Genomic_DNA"/>
</dbReference>
<proteinExistence type="predicted"/>
<sequence length="201" mass="23089">MSEIILFEACEICKKPNVISINSGYIHQSPYQLICKQNKLTYNKKTVKLLNLHFRDHLVTPKQAMVQTMLQEEAIKLKNTVIETNIALDQIDDLKRRAFHRLTNLKKEEDTPKNFALLQKVYTDLLDKQVKLLVFHNKISGKDAQAELYQAALGGMINEVSKALGTEKVKQIRKNAMKQKSVMSYFEGNSWVFIDSDLTDS</sequence>
<comment type="caution">
    <text evidence="1">The sequence shown here is derived from an EMBL/GenBank/DDBJ whole genome shotgun (WGS) entry which is preliminary data.</text>
</comment>
<accession>A0A0F9KGH4</accession>
<name>A0A0F9KGH4_9ZZZZ</name>
<gene>
    <name evidence="1" type="ORF">LCGC14_1333730</name>
</gene>
<reference evidence="1" key="1">
    <citation type="journal article" date="2015" name="Nature">
        <title>Complex archaea that bridge the gap between prokaryotes and eukaryotes.</title>
        <authorList>
            <person name="Spang A."/>
            <person name="Saw J.H."/>
            <person name="Jorgensen S.L."/>
            <person name="Zaremba-Niedzwiedzka K."/>
            <person name="Martijn J."/>
            <person name="Lind A.E."/>
            <person name="van Eijk R."/>
            <person name="Schleper C."/>
            <person name="Guy L."/>
            <person name="Ettema T.J."/>
        </authorList>
    </citation>
    <scope>NUCLEOTIDE SEQUENCE</scope>
</reference>
<dbReference type="AlphaFoldDB" id="A0A0F9KGH4"/>
<organism evidence="1">
    <name type="scientific">marine sediment metagenome</name>
    <dbReference type="NCBI Taxonomy" id="412755"/>
    <lineage>
        <taxon>unclassified sequences</taxon>
        <taxon>metagenomes</taxon>
        <taxon>ecological metagenomes</taxon>
    </lineage>
</organism>
<feature type="non-terminal residue" evidence="1">
    <location>
        <position position="201"/>
    </location>
</feature>
<evidence type="ECO:0000313" key="1">
    <source>
        <dbReference type="EMBL" id="KKM81053.1"/>
    </source>
</evidence>